<gene>
    <name evidence="1" type="ORF">Csa_4G260440</name>
</gene>
<keyword evidence="2" id="KW-1185">Reference proteome</keyword>
<accession>A0A0A0L0A7</accession>
<reference evidence="1 2" key="3">
    <citation type="journal article" date="2010" name="BMC Genomics">
        <title>Transcriptome sequencing and comparative analysis of cucumber flowers with different sex types.</title>
        <authorList>
            <person name="Guo S."/>
            <person name="Zheng Y."/>
            <person name="Joung J.G."/>
            <person name="Liu S."/>
            <person name="Zhang Z."/>
            <person name="Crasta O.R."/>
            <person name="Sobral B.W."/>
            <person name="Xu Y."/>
            <person name="Huang S."/>
            <person name="Fei Z."/>
        </authorList>
    </citation>
    <scope>NUCLEOTIDE SEQUENCE [LARGE SCALE GENOMIC DNA]</scope>
    <source>
        <strain evidence="2">cv. 9930</strain>
    </source>
</reference>
<sequence>MKVIRGLNKSTGVVLEYLQEAKEHGHRKGKDILASIPGYWEVICSIFEGEDEHMFISAQLLPAIRQLNDIPSELEKLDKLFEL</sequence>
<organism evidence="1 2">
    <name type="scientific">Cucumis sativus</name>
    <name type="common">Cucumber</name>
    <dbReference type="NCBI Taxonomy" id="3659"/>
    <lineage>
        <taxon>Eukaryota</taxon>
        <taxon>Viridiplantae</taxon>
        <taxon>Streptophyta</taxon>
        <taxon>Embryophyta</taxon>
        <taxon>Tracheophyta</taxon>
        <taxon>Spermatophyta</taxon>
        <taxon>Magnoliopsida</taxon>
        <taxon>eudicotyledons</taxon>
        <taxon>Gunneridae</taxon>
        <taxon>Pentapetalae</taxon>
        <taxon>rosids</taxon>
        <taxon>fabids</taxon>
        <taxon>Cucurbitales</taxon>
        <taxon>Cucurbitaceae</taxon>
        <taxon>Benincaseae</taxon>
        <taxon>Cucumis</taxon>
    </lineage>
</organism>
<evidence type="ECO:0000313" key="1">
    <source>
        <dbReference type="EMBL" id="KGN54007.1"/>
    </source>
</evidence>
<reference evidence="1 2" key="4">
    <citation type="journal article" date="2011" name="BMC Genomics">
        <title>RNA-Seq improves annotation of protein-coding genes in the cucumber genome.</title>
        <authorList>
            <person name="Li Z."/>
            <person name="Zhang Z."/>
            <person name="Yan P."/>
            <person name="Huang S."/>
            <person name="Fei Z."/>
            <person name="Lin K."/>
        </authorList>
    </citation>
    <scope>NUCLEOTIDE SEQUENCE [LARGE SCALE GENOMIC DNA]</scope>
    <source>
        <strain evidence="2">cv. 9930</strain>
    </source>
</reference>
<dbReference type="EMBL" id="CM002925">
    <property type="protein sequence ID" value="KGN54007.1"/>
    <property type="molecule type" value="Genomic_DNA"/>
</dbReference>
<reference evidence="1 2" key="1">
    <citation type="journal article" date="2009" name="Nat. Genet.">
        <title>The genome of the cucumber, Cucumis sativus L.</title>
        <authorList>
            <person name="Huang S."/>
            <person name="Li R."/>
            <person name="Zhang Z."/>
            <person name="Li L."/>
            <person name="Gu X."/>
            <person name="Fan W."/>
            <person name="Lucas W.J."/>
            <person name="Wang X."/>
            <person name="Xie B."/>
            <person name="Ni P."/>
            <person name="Ren Y."/>
            <person name="Zhu H."/>
            <person name="Li J."/>
            <person name="Lin K."/>
            <person name="Jin W."/>
            <person name="Fei Z."/>
            <person name="Li G."/>
            <person name="Staub J."/>
            <person name="Kilian A."/>
            <person name="van der Vossen E.A."/>
            <person name="Wu Y."/>
            <person name="Guo J."/>
            <person name="He J."/>
            <person name="Jia Z."/>
            <person name="Ren Y."/>
            <person name="Tian G."/>
            <person name="Lu Y."/>
            <person name="Ruan J."/>
            <person name="Qian W."/>
            <person name="Wang M."/>
            <person name="Huang Q."/>
            <person name="Li B."/>
            <person name="Xuan Z."/>
            <person name="Cao J."/>
            <person name="Asan"/>
            <person name="Wu Z."/>
            <person name="Zhang J."/>
            <person name="Cai Q."/>
            <person name="Bai Y."/>
            <person name="Zhao B."/>
            <person name="Han Y."/>
            <person name="Li Y."/>
            <person name="Li X."/>
            <person name="Wang S."/>
            <person name="Shi Q."/>
            <person name="Liu S."/>
            <person name="Cho W.K."/>
            <person name="Kim J.Y."/>
            <person name="Xu Y."/>
            <person name="Heller-Uszynska K."/>
            <person name="Miao H."/>
            <person name="Cheng Z."/>
            <person name="Zhang S."/>
            <person name="Wu J."/>
            <person name="Yang Y."/>
            <person name="Kang H."/>
            <person name="Li M."/>
            <person name="Liang H."/>
            <person name="Ren X."/>
            <person name="Shi Z."/>
            <person name="Wen M."/>
            <person name="Jian M."/>
            <person name="Yang H."/>
            <person name="Zhang G."/>
            <person name="Yang Z."/>
            <person name="Chen R."/>
            <person name="Liu S."/>
            <person name="Li J."/>
            <person name="Ma L."/>
            <person name="Liu H."/>
            <person name="Zhou Y."/>
            <person name="Zhao J."/>
            <person name="Fang X."/>
            <person name="Li G."/>
            <person name="Fang L."/>
            <person name="Li Y."/>
            <person name="Liu D."/>
            <person name="Zheng H."/>
            <person name="Zhang Y."/>
            <person name="Qin N."/>
            <person name="Li Z."/>
            <person name="Yang G."/>
            <person name="Yang S."/>
            <person name="Bolund L."/>
            <person name="Kristiansen K."/>
            <person name="Zheng H."/>
            <person name="Li S."/>
            <person name="Zhang X."/>
            <person name="Yang H."/>
            <person name="Wang J."/>
            <person name="Sun R."/>
            <person name="Zhang B."/>
            <person name="Jiang S."/>
            <person name="Wang J."/>
            <person name="Du Y."/>
            <person name="Li S."/>
        </authorList>
    </citation>
    <scope>NUCLEOTIDE SEQUENCE [LARGE SCALE GENOMIC DNA]</scope>
    <source>
        <strain evidence="2">cv. 9930</strain>
    </source>
</reference>
<reference evidence="1 2" key="2">
    <citation type="journal article" date="2009" name="PLoS ONE">
        <title>An integrated genetic and cytogenetic map of the cucumber genome.</title>
        <authorList>
            <person name="Ren Y."/>
            <person name="Zhang Z."/>
            <person name="Liu J."/>
            <person name="Staub J.E."/>
            <person name="Han Y."/>
            <person name="Cheng Z."/>
            <person name="Li X."/>
            <person name="Lu J."/>
            <person name="Miao H."/>
            <person name="Kang H."/>
            <person name="Xie B."/>
            <person name="Gu X."/>
            <person name="Wang X."/>
            <person name="Du Y."/>
            <person name="Jin W."/>
            <person name="Huang S."/>
        </authorList>
    </citation>
    <scope>NUCLEOTIDE SEQUENCE [LARGE SCALE GENOMIC DNA]</scope>
    <source>
        <strain evidence="2">cv. 9930</strain>
    </source>
</reference>
<proteinExistence type="predicted"/>
<dbReference type="Proteomes" id="UP000029981">
    <property type="component" value="Chromosome 4"/>
</dbReference>
<dbReference type="Gramene" id="KGN54007">
    <property type="protein sequence ID" value="KGN54007"/>
    <property type="gene ID" value="Csa_4G260440"/>
</dbReference>
<dbReference type="AlphaFoldDB" id="A0A0A0L0A7"/>
<name>A0A0A0L0A7_CUCSA</name>
<protein>
    <submittedName>
        <fullName evidence="1">Uncharacterized protein</fullName>
    </submittedName>
</protein>
<evidence type="ECO:0000313" key="2">
    <source>
        <dbReference type="Proteomes" id="UP000029981"/>
    </source>
</evidence>